<proteinExistence type="predicted"/>
<evidence type="ECO:0000256" key="1">
    <source>
        <dbReference type="SAM" id="Coils"/>
    </source>
</evidence>
<feature type="coiled-coil region" evidence="1">
    <location>
        <begin position="64"/>
        <end position="94"/>
    </location>
</feature>
<comment type="caution">
    <text evidence="3">The sequence shown here is derived from an EMBL/GenBank/DDBJ whole genome shotgun (WGS) entry which is preliminary data.</text>
</comment>
<keyword evidence="1" id="KW-0175">Coiled coil</keyword>
<dbReference type="Proteomes" id="UP000093336">
    <property type="component" value="Unassembled WGS sequence"/>
</dbReference>
<dbReference type="EMBL" id="LYOZ01000017">
    <property type="protein sequence ID" value="OCH98063.1"/>
    <property type="molecule type" value="Genomic_DNA"/>
</dbReference>
<keyword evidence="2" id="KW-1133">Transmembrane helix</keyword>
<keyword evidence="4" id="KW-1185">Reference proteome</keyword>
<keyword evidence="2" id="KW-0812">Transmembrane</keyword>
<name>A0ABX2XTW3_9GAMM</name>
<feature type="transmembrane region" description="Helical" evidence="2">
    <location>
        <begin position="7"/>
        <end position="25"/>
    </location>
</feature>
<organism evidence="3 4">
    <name type="scientific">Legionella jamestowniensis</name>
    <dbReference type="NCBI Taxonomy" id="455"/>
    <lineage>
        <taxon>Bacteria</taxon>
        <taxon>Pseudomonadati</taxon>
        <taxon>Pseudomonadota</taxon>
        <taxon>Gammaproteobacteria</taxon>
        <taxon>Legionellales</taxon>
        <taxon>Legionellaceae</taxon>
        <taxon>Legionella</taxon>
    </lineage>
</organism>
<dbReference type="RefSeq" id="WP_065620756.1">
    <property type="nucleotide sequence ID" value="NZ_LYOZ01000017.1"/>
</dbReference>
<evidence type="ECO:0000313" key="3">
    <source>
        <dbReference type="EMBL" id="OCH98063.1"/>
    </source>
</evidence>
<sequence length="183" mass="21602">MKLNTSILLIILFGAIFLCTELYWLKGELDFQSSFIINSEFWFLFITNLTIGFLLIYFSFEQGKRATKEKIKAMQAETENIENILKSLEELENTNGRIIILSLYYREMFNDLTETQKNQVKKFVDELASSDFSDIMKSKQINVGKSKVYNRDIYIGKVGKLRVRFLKIKNGYMLLDFYNRNFK</sequence>
<evidence type="ECO:0000313" key="4">
    <source>
        <dbReference type="Proteomes" id="UP000093336"/>
    </source>
</evidence>
<protein>
    <submittedName>
        <fullName evidence="3">Uncharacterized protein</fullName>
    </submittedName>
</protein>
<accession>A0ABX2XTW3</accession>
<reference evidence="3 4" key="1">
    <citation type="submission" date="2016-05" db="EMBL/GenBank/DDBJ databases">
        <authorList>
            <person name="Prochazka B."/>
            <person name="Indra A."/>
            <person name="Hasenberger P."/>
            <person name="Blaschitz M."/>
            <person name="Wagner L."/>
            <person name="Wewalka G."/>
            <person name="Sorschag S."/>
            <person name="Schmid D."/>
            <person name="Ruppitsch W."/>
        </authorList>
    </citation>
    <scope>NUCLEOTIDE SEQUENCE [LARGE SCALE GENOMIC DNA]</scope>
    <source>
        <strain evidence="3 4">974010_12</strain>
    </source>
</reference>
<feature type="transmembrane region" description="Helical" evidence="2">
    <location>
        <begin position="41"/>
        <end position="60"/>
    </location>
</feature>
<gene>
    <name evidence="3" type="ORF">A8135_12940</name>
</gene>
<evidence type="ECO:0000256" key="2">
    <source>
        <dbReference type="SAM" id="Phobius"/>
    </source>
</evidence>
<keyword evidence="2" id="KW-0472">Membrane</keyword>